<reference evidence="1" key="1">
    <citation type="submission" date="2021-06" db="EMBL/GenBank/DDBJ databases">
        <authorList>
            <person name="Kallberg Y."/>
            <person name="Tangrot J."/>
            <person name="Rosling A."/>
        </authorList>
    </citation>
    <scope>NUCLEOTIDE SEQUENCE</scope>
    <source>
        <strain evidence="1">IL203A</strain>
    </source>
</reference>
<feature type="non-terminal residue" evidence="1">
    <location>
        <position position="1"/>
    </location>
</feature>
<keyword evidence="2" id="KW-1185">Reference proteome</keyword>
<organism evidence="1 2">
    <name type="scientific">Dentiscutata heterogama</name>
    <dbReference type="NCBI Taxonomy" id="1316150"/>
    <lineage>
        <taxon>Eukaryota</taxon>
        <taxon>Fungi</taxon>
        <taxon>Fungi incertae sedis</taxon>
        <taxon>Mucoromycota</taxon>
        <taxon>Glomeromycotina</taxon>
        <taxon>Glomeromycetes</taxon>
        <taxon>Diversisporales</taxon>
        <taxon>Gigasporaceae</taxon>
        <taxon>Dentiscutata</taxon>
    </lineage>
</organism>
<accession>A0ACA9PTU5</accession>
<evidence type="ECO:0000313" key="2">
    <source>
        <dbReference type="Proteomes" id="UP000789702"/>
    </source>
</evidence>
<comment type="caution">
    <text evidence="1">The sequence shown here is derived from an EMBL/GenBank/DDBJ whole genome shotgun (WGS) entry which is preliminary data.</text>
</comment>
<sequence length="83" mass="9504">FAAKLVASSSLESYLFQKDTNSYNKNELKLSRKRGSKNKKKANYVSKVIVDITFENGKTDRYIVQLFDISGYVDEAKKKSKVM</sequence>
<name>A0ACA9PTU5_9GLOM</name>
<protein>
    <submittedName>
        <fullName evidence="1">1185_t:CDS:1</fullName>
    </submittedName>
</protein>
<dbReference type="Proteomes" id="UP000789702">
    <property type="component" value="Unassembled WGS sequence"/>
</dbReference>
<evidence type="ECO:0000313" key="1">
    <source>
        <dbReference type="EMBL" id="CAG8716411.1"/>
    </source>
</evidence>
<gene>
    <name evidence="1" type="ORF">DHETER_LOCUS12564</name>
</gene>
<proteinExistence type="predicted"/>
<dbReference type="EMBL" id="CAJVPU010031271">
    <property type="protein sequence ID" value="CAG8716411.1"/>
    <property type="molecule type" value="Genomic_DNA"/>
</dbReference>